<reference evidence="6" key="1">
    <citation type="submission" date="2017-06" db="EMBL/GenBank/DDBJ databases">
        <authorList>
            <person name="Assis F.L."/>
            <person name="Abrahao J.S."/>
            <person name="Silva L."/>
            <person name="Khalil J.B."/>
            <person name="Rodrigues R."/>
            <person name="Silva L.S."/>
            <person name="Boratto P."/>
            <person name="Andrade M."/>
            <person name="Kroon E.G."/>
            <person name="Ribeiro B."/>
            <person name="Bergier I."/>
            <person name="Seligmann H."/>
            <person name="Ghigo E."/>
            <person name="Colson P."/>
            <person name="Levasseur A."/>
            <person name="Raoult D."/>
            <person name="Scola B.L."/>
        </authorList>
    </citation>
    <scope>NUCLEOTIDE SEQUENCE</scope>
    <source>
        <strain evidence="6">Deep ocean</strain>
    </source>
</reference>
<keyword evidence="4" id="KW-0472">Membrane</keyword>
<accession>A0A6N1NNJ0</accession>
<organism evidence="6">
    <name type="scientific">Tupanvirus deep ocean</name>
    <dbReference type="NCBI Taxonomy" id="2126984"/>
    <lineage>
        <taxon>Viruses</taxon>
        <taxon>Varidnaviria</taxon>
        <taxon>Bamfordvirae</taxon>
        <taxon>Nucleocytoviricota</taxon>
        <taxon>Megaviricetes</taxon>
        <taxon>Imitervirales</taxon>
        <taxon>Mimiviridae</taxon>
        <taxon>Megamimivirinae</taxon>
        <taxon>Tupanvirus</taxon>
        <taxon>Tupanvirus altamarinense</taxon>
    </lineage>
</organism>
<evidence type="ECO:0000256" key="1">
    <source>
        <dbReference type="ARBA" id="ARBA00022737"/>
    </source>
</evidence>
<proteinExistence type="predicted"/>
<dbReference type="GO" id="GO:0006508">
    <property type="term" value="P:proteolysis"/>
    <property type="evidence" value="ECO:0007669"/>
    <property type="project" value="InterPro"/>
</dbReference>
<evidence type="ECO:0000259" key="5">
    <source>
        <dbReference type="PROSITE" id="PS50948"/>
    </source>
</evidence>
<dbReference type="SUPFAM" id="SSF57414">
    <property type="entry name" value="Hairpin loop containing domain-like"/>
    <property type="match status" value="1"/>
</dbReference>
<dbReference type="InterPro" id="IPR003609">
    <property type="entry name" value="Pan_app"/>
</dbReference>
<dbReference type="Gene3D" id="3.50.4.10">
    <property type="entry name" value="Hepatocyte Growth Factor"/>
    <property type="match status" value="2"/>
</dbReference>
<evidence type="ECO:0000256" key="4">
    <source>
        <dbReference type="SAM" id="Phobius"/>
    </source>
</evidence>
<keyword evidence="4" id="KW-1133">Transmembrane helix</keyword>
<evidence type="ECO:0000313" key="6">
    <source>
        <dbReference type="EMBL" id="QKU33658.1"/>
    </source>
</evidence>
<keyword evidence="4" id="KW-0812">Transmembrane</keyword>
<dbReference type="KEGG" id="vg:80516957"/>
<feature type="domain" description="Apple" evidence="5">
    <location>
        <begin position="17"/>
        <end position="93"/>
    </location>
</feature>
<name>A0A6N1NNJ0_9VIRU</name>
<reference evidence="6" key="2">
    <citation type="journal article" date="2018" name="Nat. Commun.">
        <title>Tailed giant Tupanvirus possesses the most complete translational apparatus of the known virosphere.</title>
        <authorList>
            <person name="Abrahao J."/>
            <person name="Silva L."/>
            <person name="Silva L.S."/>
            <person name="Khalil J.Y.B."/>
            <person name="Rodrigues R."/>
            <person name="Arantes T."/>
            <person name="Assis F."/>
            <person name="Boratto P."/>
            <person name="Andrade M."/>
            <person name="Kroon E.G."/>
            <person name="Ribeiro B."/>
            <person name="Bergier I."/>
            <person name="Seligmann H."/>
            <person name="Ghigo E."/>
            <person name="Colson P."/>
            <person name="Levasseur A."/>
            <person name="Kroemer G."/>
            <person name="Raoult D."/>
            <person name="La Scola B."/>
        </authorList>
    </citation>
    <scope>NUCLEOTIDE SEQUENCE [LARGE SCALE GENOMIC DNA]</scope>
    <source>
        <strain evidence="6">Deep ocean</strain>
    </source>
</reference>
<dbReference type="Gene3D" id="1.20.120.20">
    <property type="entry name" value="Apolipoprotein"/>
    <property type="match status" value="1"/>
</dbReference>
<evidence type="ECO:0000256" key="2">
    <source>
        <dbReference type="ARBA" id="ARBA00023157"/>
    </source>
</evidence>
<dbReference type="GeneID" id="80516957"/>
<feature type="region of interest" description="Disordered" evidence="3">
    <location>
        <begin position="486"/>
        <end position="505"/>
    </location>
</feature>
<sequence>MANTNFQTIDKSGMSYVMGPLLENKSFRGIDLQLIRGDTLEKCQESCLNNDKCLYVNYDTTQNLCTLKGAAINDHNSAGIKNAYSYDTYDKTEIIGTPMHDSMVPTTLENCQRLCTNNADCDAYNYRGTLCYLRTTDNKNNTLQSWKLTKPQSSPADPSNDNIMQCCMGHATGTNCGAHTPNGKNCDIFMTEYCKKNPTLIECQCINRKNNHQYNKVKNELTKRAGENIQDDCWYTPCKMGSKSYIPSDMTPLTVTYYDQDQLTKIDNLRCVGSKSCDIKDMYNPDLVNNCTGLRLSGNVQMSPINIVNNTNMNSNGPTIPMTPTSPYIGPNGPVAPMVVSNGPVAPMVVSNGPAPMVVSNGPVAPMAPNYSISPISPSGPMFPPAAPSNISGNTTSQGTYSSNGVIWDGQIVSSGGNTANVITLKGQTITQPISVVQTPGTNQVIAGPAAPTINQNYMPGFPIGTHPATLSPMSPPNTNINTSNMTTSSSTIKSSNTNSAPNINSSQSIMEQFDRLEGFDTENTSQYSSYNPNASYNPNVNYDANTNYNQNVSYIPNTNYNTGRTNESLWDRIKETGEEVYDKIKDVGEDIYDKIRNTTSRSYQDVTQFGDRVWDDVRGEYRDIRDDVRRDYNEVRNDISNEYNTVRADASQDFNEAKQDIRTDYGDIRSDIRRGYNNFINDIRSVNIQDFYASGPGSVMLRSAMQNPNLNTTVEDLSRYDLQRPGQPVTNRTNIIDYNSLVLLVVLLIIFIAWRFFAKR</sequence>
<dbReference type="InterPro" id="IPR000177">
    <property type="entry name" value="Apple"/>
</dbReference>
<feature type="transmembrane region" description="Helical" evidence="4">
    <location>
        <begin position="739"/>
        <end position="758"/>
    </location>
</feature>
<dbReference type="PROSITE" id="PS50948">
    <property type="entry name" value="PAN"/>
    <property type="match status" value="1"/>
</dbReference>
<dbReference type="EMBL" id="MF405918">
    <property type="protein sequence ID" value="QKU33658.1"/>
    <property type="molecule type" value="Genomic_DNA"/>
</dbReference>
<keyword evidence="2" id="KW-1015">Disulfide bond</keyword>
<dbReference type="GO" id="GO:0005576">
    <property type="term" value="C:extracellular region"/>
    <property type="evidence" value="ECO:0007669"/>
    <property type="project" value="InterPro"/>
</dbReference>
<dbReference type="CDD" id="cd01100">
    <property type="entry name" value="APPLE_Factor_XI_like"/>
    <property type="match status" value="1"/>
</dbReference>
<evidence type="ECO:0000256" key="3">
    <source>
        <dbReference type="SAM" id="MobiDB-lite"/>
    </source>
</evidence>
<dbReference type="RefSeq" id="YP_010780266.1">
    <property type="nucleotide sequence ID" value="NC_075038.1"/>
</dbReference>
<dbReference type="SUPFAM" id="SSF47162">
    <property type="entry name" value="Apolipoprotein"/>
    <property type="match status" value="1"/>
</dbReference>
<protein>
    <recommendedName>
        <fullName evidence="5">Apple domain-containing protein</fullName>
    </recommendedName>
</protein>
<dbReference type="Pfam" id="PF00024">
    <property type="entry name" value="PAN_1"/>
    <property type="match status" value="1"/>
</dbReference>
<keyword evidence="1" id="KW-0677">Repeat</keyword>
<feature type="compositionally biased region" description="Low complexity" evidence="3">
    <location>
        <begin position="486"/>
        <end position="500"/>
    </location>
</feature>